<keyword evidence="3" id="KW-0238">DNA-binding</keyword>
<dbReference type="InterPro" id="IPR046347">
    <property type="entry name" value="bZIP_sf"/>
</dbReference>
<dbReference type="GO" id="GO:0000978">
    <property type="term" value="F:RNA polymerase II cis-regulatory region sequence-specific DNA binding"/>
    <property type="evidence" value="ECO:0007669"/>
    <property type="project" value="TreeGrafter"/>
</dbReference>
<keyword evidence="6" id="KW-0175">Coiled coil</keyword>
<keyword evidence="2" id="KW-0805">Transcription regulation</keyword>
<gene>
    <name evidence="8" type="ORF">WR25_22170</name>
</gene>
<feature type="domain" description="BZIP" evidence="7">
    <location>
        <begin position="120"/>
        <end position="178"/>
    </location>
</feature>
<keyword evidence="9" id="KW-1185">Reference proteome</keyword>
<dbReference type="Proteomes" id="UP000218231">
    <property type="component" value="Unassembled WGS sequence"/>
</dbReference>
<evidence type="ECO:0000256" key="6">
    <source>
        <dbReference type="SAM" id="Coils"/>
    </source>
</evidence>
<evidence type="ECO:0000256" key="3">
    <source>
        <dbReference type="ARBA" id="ARBA00023125"/>
    </source>
</evidence>
<evidence type="ECO:0000313" key="8">
    <source>
        <dbReference type="EMBL" id="PAV71609.1"/>
    </source>
</evidence>
<dbReference type="CDD" id="cd14695">
    <property type="entry name" value="bZIP_HLF"/>
    <property type="match status" value="1"/>
</dbReference>
<dbReference type="Gene3D" id="1.20.5.170">
    <property type="match status" value="1"/>
</dbReference>
<proteinExistence type="predicted"/>
<evidence type="ECO:0000256" key="5">
    <source>
        <dbReference type="ARBA" id="ARBA00023242"/>
    </source>
</evidence>
<dbReference type="SUPFAM" id="SSF57959">
    <property type="entry name" value="Leucine zipper domain"/>
    <property type="match status" value="1"/>
</dbReference>
<comment type="subcellular location">
    <subcellularLocation>
        <location evidence="1">Nucleus</location>
    </subcellularLocation>
</comment>
<evidence type="ECO:0000256" key="4">
    <source>
        <dbReference type="ARBA" id="ARBA00023163"/>
    </source>
</evidence>
<evidence type="ECO:0000259" key="7">
    <source>
        <dbReference type="PROSITE" id="PS50217"/>
    </source>
</evidence>
<dbReference type="GO" id="GO:0005634">
    <property type="term" value="C:nucleus"/>
    <property type="evidence" value="ECO:0007669"/>
    <property type="project" value="UniProtKB-SubCell"/>
</dbReference>
<feature type="coiled-coil region" evidence="6">
    <location>
        <begin position="147"/>
        <end position="174"/>
    </location>
</feature>
<dbReference type="InterPro" id="IPR040223">
    <property type="entry name" value="PAR_bZIP"/>
</dbReference>
<sequence length="190" mass="21636">MSIENSHLSQQQLAQNGRGPAAAMTASAFYDQKLPFQAMTASMWPFDQYQQFKNIDDGMAAGFHPFAFAQQLSSITMGQNCMSMTAGGPIREGSAPPKKKPPNPVPAELKTEALLLSYFERRKRNNESARKSREARRLKEDQNTRRLEILQMENQNLRYEVTRLRAELEQMRCLLTMNNTAQVNNLTQAY</sequence>
<dbReference type="STRING" id="2018661.A0A2A2KCR1"/>
<reference evidence="8 9" key="1">
    <citation type="journal article" date="2017" name="Curr. Biol.">
        <title>Genome architecture and evolution of a unichromosomal asexual nematode.</title>
        <authorList>
            <person name="Fradin H."/>
            <person name="Zegar C."/>
            <person name="Gutwein M."/>
            <person name="Lucas J."/>
            <person name="Kovtun M."/>
            <person name="Corcoran D."/>
            <person name="Baugh L.R."/>
            <person name="Kiontke K."/>
            <person name="Gunsalus K."/>
            <person name="Fitch D.H."/>
            <person name="Piano F."/>
        </authorList>
    </citation>
    <scope>NUCLEOTIDE SEQUENCE [LARGE SCALE GENOMIC DNA]</scope>
    <source>
        <strain evidence="8">PF1309</strain>
    </source>
</reference>
<dbReference type="OrthoDB" id="6151507at2759"/>
<dbReference type="AlphaFoldDB" id="A0A2A2KCR1"/>
<organism evidence="8 9">
    <name type="scientific">Diploscapter pachys</name>
    <dbReference type="NCBI Taxonomy" id="2018661"/>
    <lineage>
        <taxon>Eukaryota</taxon>
        <taxon>Metazoa</taxon>
        <taxon>Ecdysozoa</taxon>
        <taxon>Nematoda</taxon>
        <taxon>Chromadorea</taxon>
        <taxon>Rhabditida</taxon>
        <taxon>Rhabditina</taxon>
        <taxon>Rhabditomorpha</taxon>
        <taxon>Rhabditoidea</taxon>
        <taxon>Rhabditidae</taxon>
        <taxon>Diploscapter</taxon>
    </lineage>
</organism>
<dbReference type="Pfam" id="PF07716">
    <property type="entry name" value="bZIP_2"/>
    <property type="match status" value="1"/>
</dbReference>
<dbReference type="PANTHER" id="PTHR11988">
    <property type="entry name" value="THYROTROPH EMBRYONIC FACTOR RELATED"/>
    <property type="match status" value="1"/>
</dbReference>
<evidence type="ECO:0000256" key="2">
    <source>
        <dbReference type="ARBA" id="ARBA00023015"/>
    </source>
</evidence>
<dbReference type="EMBL" id="LIAE01008970">
    <property type="protein sequence ID" value="PAV71609.1"/>
    <property type="molecule type" value="Genomic_DNA"/>
</dbReference>
<dbReference type="PANTHER" id="PTHR11988:SF27">
    <property type="entry name" value="GH27708P"/>
    <property type="match status" value="1"/>
</dbReference>
<comment type="caution">
    <text evidence="8">The sequence shown here is derived from an EMBL/GenBank/DDBJ whole genome shotgun (WGS) entry which is preliminary data.</text>
</comment>
<keyword evidence="4" id="KW-0804">Transcription</keyword>
<keyword evidence="5" id="KW-0539">Nucleus</keyword>
<name>A0A2A2KCR1_9BILA</name>
<evidence type="ECO:0000313" key="9">
    <source>
        <dbReference type="Proteomes" id="UP000218231"/>
    </source>
</evidence>
<dbReference type="GO" id="GO:0000981">
    <property type="term" value="F:DNA-binding transcription factor activity, RNA polymerase II-specific"/>
    <property type="evidence" value="ECO:0007669"/>
    <property type="project" value="TreeGrafter"/>
</dbReference>
<dbReference type="InterPro" id="IPR004827">
    <property type="entry name" value="bZIP"/>
</dbReference>
<evidence type="ECO:0000256" key="1">
    <source>
        <dbReference type="ARBA" id="ARBA00004123"/>
    </source>
</evidence>
<protein>
    <recommendedName>
        <fullName evidence="7">BZIP domain-containing protein</fullName>
    </recommendedName>
</protein>
<dbReference type="SMART" id="SM00338">
    <property type="entry name" value="BRLZ"/>
    <property type="match status" value="1"/>
</dbReference>
<dbReference type="PROSITE" id="PS50217">
    <property type="entry name" value="BZIP"/>
    <property type="match status" value="1"/>
</dbReference>
<accession>A0A2A2KCR1</accession>